<reference evidence="2" key="1">
    <citation type="submission" date="2017-04" db="EMBL/GenBank/DDBJ databases">
        <title>Genome evolution of the luminous symbionts of deep sea anglerfish.</title>
        <authorList>
            <person name="Hendry T.A."/>
        </authorList>
    </citation>
    <scope>NUCLEOTIDE SEQUENCE [LARGE SCALE GENOMIC DNA]</scope>
</reference>
<accession>A0A291B9U9</accession>
<keyword evidence="2" id="KW-1185">Reference proteome</keyword>
<sequence>MDEKAIQLWSQIKHGNHERLSLFSDLFITTVLMVKCVFSMPL</sequence>
<evidence type="ECO:0000313" key="2">
    <source>
        <dbReference type="Proteomes" id="UP000218160"/>
    </source>
</evidence>
<proteinExistence type="predicted"/>
<evidence type="ECO:0000313" key="1">
    <source>
        <dbReference type="EMBL" id="ATF09782.1"/>
    </source>
</evidence>
<name>A0A291B9U9_9GAMM</name>
<dbReference type="AlphaFoldDB" id="A0A291B9U9"/>
<gene>
    <name evidence="1" type="ORF">BTN50_1296</name>
</gene>
<organism evidence="1 2">
    <name type="scientific">Candidatus Enterovibrio altilux</name>
    <dbReference type="NCBI Taxonomy" id="1927128"/>
    <lineage>
        <taxon>Bacteria</taxon>
        <taxon>Pseudomonadati</taxon>
        <taxon>Pseudomonadota</taxon>
        <taxon>Gammaproteobacteria</taxon>
        <taxon>Vibrionales</taxon>
        <taxon>Vibrionaceae</taxon>
        <taxon>Enterovibrio</taxon>
    </lineage>
</organism>
<protein>
    <submittedName>
        <fullName evidence="1">Mobile element protein</fullName>
    </submittedName>
</protein>
<dbReference type="Proteomes" id="UP000218160">
    <property type="component" value="Chromosome 1"/>
</dbReference>
<dbReference type="KEGG" id="elux:BTN50_1296"/>
<dbReference type="EMBL" id="CP020660">
    <property type="protein sequence ID" value="ATF09782.1"/>
    <property type="molecule type" value="Genomic_DNA"/>
</dbReference>